<evidence type="ECO:0000313" key="2">
    <source>
        <dbReference type="Proteomes" id="UP000499080"/>
    </source>
</evidence>
<accession>A0A4Y2F7U5</accession>
<comment type="caution">
    <text evidence="1">The sequence shown here is derived from an EMBL/GenBank/DDBJ whole genome shotgun (WGS) entry which is preliminary data.</text>
</comment>
<reference evidence="1 2" key="1">
    <citation type="journal article" date="2019" name="Sci. Rep.">
        <title>Orb-weaving spider Araneus ventricosus genome elucidates the spidroin gene catalogue.</title>
        <authorList>
            <person name="Kono N."/>
            <person name="Nakamura H."/>
            <person name="Ohtoshi R."/>
            <person name="Moran D.A.P."/>
            <person name="Shinohara A."/>
            <person name="Yoshida Y."/>
            <person name="Fujiwara M."/>
            <person name="Mori M."/>
            <person name="Tomita M."/>
            <person name="Arakawa K."/>
        </authorList>
    </citation>
    <scope>NUCLEOTIDE SEQUENCE [LARGE SCALE GENOMIC DNA]</scope>
</reference>
<dbReference type="AlphaFoldDB" id="A0A4Y2F7U5"/>
<dbReference type="Proteomes" id="UP000499080">
    <property type="component" value="Unassembled WGS sequence"/>
</dbReference>
<protein>
    <submittedName>
        <fullName evidence="1">Uncharacterized protein</fullName>
    </submittedName>
</protein>
<organism evidence="1 2">
    <name type="scientific">Araneus ventricosus</name>
    <name type="common">Orbweaver spider</name>
    <name type="synonym">Epeira ventricosa</name>
    <dbReference type="NCBI Taxonomy" id="182803"/>
    <lineage>
        <taxon>Eukaryota</taxon>
        <taxon>Metazoa</taxon>
        <taxon>Ecdysozoa</taxon>
        <taxon>Arthropoda</taxon>
        <taxon>Chelicerata</taxon>
        <taxon>Arachnida</taxon>
        <taxon>Araneae</taxon>
        <taxon>Araneomorphae</taxon>
        <taxon>Entelegynae</taxon>
        <taxon>Araneoidea</taxon>
        <taxon>Araneidae</taxon>
        <taxon>Araneus</taxon>
    </lineage>
</organism>
<proteinExistence type="predicted"/>
<evidence type="ECO:0000313" key="1">
    <source>
        <dbReference type="EMBL" id="GBM37580.1"/>
    </source>
</evidence>
<gene>
    <name evidence="1" type="ORF">AVEN_189189_1</name>
</gene>
<keyword evidence="2" id="KW-1185">Reference proteome</keyword>
<sequence>MLFIAQSHQWLNKRKWHQEYSIIFTPHYHFRIENGVHAVGFQTMASLETDIHAIYNPLPPAATPLQKAVLRKFISNHPDLTLSLAVHLNGSCCDSSSAEARDLVAIGPTPPVEGTLYHCQRGSPSHYCTHQGSQRKY</sequence>
<name>A0A4Y2F7U5_ARAVE</name>
<dbReference type="EMBL" id="BGPR01249555">
    <property type="protein sequence ID" value="GBM37580.1"/>
    <property type="molecule type" value="Genomic_DNA"/>
</dbReference>